<name>A0ABY7TRN3_9SPHN</name>
<accession>A0ABY7TRN3</accession>
<evidence type="ECO:0000313" key="3">
    <source>
        <dbReference type="EMBL" id="WCT75872.1"/>
    </source>
</evidence>
<keyword evidence="3" id="KW-0614">Plasmid</keyword>
<sequence length="276" mass="29988">MSTKIQVNIRLTPEEHARLLKCAGEAGLERAMFARDLVMEGLDRKAGGEPTAQRTLPGPGNIVAMDAMLNNAIMEVERFANKWAAHEAELLSLERKDRLAMHSARVEFLTGFPERISRSLEPIKAEMTAMKAAITDQPRLDAIDTKQAELVEAVQANTRAIRVIRKDPRKAFGIILADGGVWSTLFVCQWSLFMVAIGMFVISAFGMTLPGIGIPLAHKLAAGDAEFCRLIRYRFEVDGCQVPADHRIDAAAAPAAASGTSSRTKASASSAKAKRS</sequence>
<keyword evidence="4" id="KW-1185">Reference proteome</keyword>
<gene>
    <name evidence="3" type="ORF">PQ455_20840</name>
</gene>
<keyword evidence="2" id="KW-1133">Transmembrane helix</keyword>
<dbReference type="RefSeq" id="WP_273692239.1">
    <property type="nucleotide sequence ID" value="NZ_CP117414.1"/>
</dbReference>
<feature type="region of interest" description="Disordered" evidence="1">
    <location>
        <begin position="252"/>
        <end position="276"/>
    </location>
</feature>
<dbReference type="EMBL" id="CP117414">
    <property type="protein sequence ID" value="WCT75872.1"/>
    <property type="molecule type" value="Genomic_DNA"/>
</dbReference>
<reference evidence="3 4" key="1">
    <citation type="submission" date="2023-02" db="EMBL/GenBank/DDBJ databases">
        <title>Genome sequence of Sphingomonas naphthae.</title>
        <authorList>
            <person name="Kim S."/>
            <person name="Heo J."/>
            <person name="Kwon S.-W."/>
        </authorList>
    </citation>
    <scope>NUCLEOTIDE SEQUENCE [LARGE SCALE GENOMIC DNA]</scope>
    <source>
        <strain evidence="3 4">KACC 18716</strain>
        <plasmid evidence="3 4">unnamed3</plasmid>
    </source>
</reference>
<evidence type="ECO:0000313" key="4">
    <source>
        <dbReference type="Proteomes" id="UP001220395"/>
    </source>
</evidence>
<evidence type="ECO:0000256" key="2">
    <source>
        <dbReference type="SAM" id="Phobius"/>
    </source>
</evidence>
<feature type="transmembrane region" description="Helical" evidence="2">
    <location>
        <begin position="193"/>
        <end position="212"/>
    </location>
</feature>
<feature type="transmembrane region" description="Helical" evidence="2">
    <location>
        <begin position="171"/>
        <end position="187"/>
    </location>
</feature>
<keyword evidence="2" id="KW-0812">Transmembrane</keyword>
<organism evidence="3 4">
    <name type="scientific">Sphingomonas naphthae</name>
    <dbReference type="NCBI Taxonomy" id="1813468"/>
    <lineage>
        <taxon>Bacteria</taxon>
        <taxon>Pseudomonadati</taxon>
        <taxon>Pseudomonadota</taxon>
        <taxon>Alphaproteobacteria</taxon>
        <taxon>Sphingomonadales</taxon>
        <taxon>Sphingomonadaceae</taxon>
        <taxon>Sphingomonas</taxon>
    </lineage>
</organism>
<geneLocation type="plasmid" evidence="3 4">
    <name>unnamed3</name>
</geneLocation>
<keyword evidence="2" id="KW-0472">Membrane</keyword>
<protein>
    <submittedName>
        <fullName evidence="3">Uncharacterized protein</fullName>
    </submittedName>
</protein>
<proteinExistence type="predicted"/>
<evidence type="ECO:0000256" key="1">
    <source>
        <dbReference type="SAM" id="MobiDB-lite"/>
    </source>
</evidence>
<dbReference type="Proteomes" id="UP001220395">
    <property type="component" value="Plasmid unnamed3"/>
</dbReference>